<dbReference type="EMBL" id="CP002191">
    <property type="protein sequence ID" value="AFD25187.1"/>
    <property type="molecule type" value="Genomic_DNA"/>
</dbReference>
<dbReference type="KEGG" id="dgo:DGo_CA1260"/>
<name>H8GSB4_DEIGI</name>
<keyword evidence="3" id="KW-1185">Reference proteome</keyword>
<dbReference type="PANTHER" id="PTHR38731:SF3">
    <property type="entry name" value="BLL6125 PROTEIN"/>
    <property type="match status" value="1"/>
</dbReference>
<evidence type="ECO:0000313" key="3">
    <source>
        <dbReference type="Proteomes" id="UP000007575"/>
    </source>
</evidence>
<evidence type="ECO:0000259" key="1">
    <source>
        <dbReference type="Pfam" id="PF04773"/>
    </source>
</evidence>
<dbReference type="STRING" id="745776.DGo_CA1260"/>
<sequence length="423" mass="44294">MAAFVLGRHLMIEGAGRARVDLTPGGSAQRLAVLKGAVRVSGVGRAFTVREGQQLSFTGGQITAFTERDPWYDAQFVGVGDARVEGLLGSVNLRRSDGTLRPAARQDDLGPGEALRTGAGAWAEIGFTGGGYLRLNEQSELGVLAVEKTSRGREVTLQLTRGVAWNVVEKGQGGYRLSTPVVSTSVRGTVFRVDADGLVKVFEGQVALPSSGDLALSGGEQKRRDQAAPSALQLDATDRLNQALDVQRARPLTLSAARPARHLKAIDLTVTATPQSTLSASVLDRRGRVTALGVTPGPAEGQFVVRGAPGLPEGEYLVRVRASRYGAVRVWSARVGLDRSPPQASGVQARTAGQLLEISGQASDNSGAALTLTATLGEGAQARTVTRRVEGRFRVLLPAPPAGTPLHLSLRDAAGNATDVPLP</sequence>
<reference evidence="2 3" key="1">
    <citation type="journal article" date="2012" name="PLoS ONE">
        <title>Genome sequence and transcriptome analysis of the radioresistant bacterium Deinococcus gobiensis: insights into the extreme environmental adaptations.</title>
        <authorList>
            <person name="Yuan M."/>
            <person name="Chen M."/>
            <person name="Zhang W."/>
            <person name="Lu W."/>
            <person name="Wang J."/>
            <person name="Yang M."/>
            <person name="Zhao P."/>
            <person name="Tang R."/>
            <person name="Li X."/>
            <person name="Hao Y."/>
            <person name="Zhou Z."/>
            <person name="Zhan Y."/>
            <person name="Yu H."/>
            <person name="Teng C."/>
            <person name="Yan Y."/>
            <person name="Ping S."/>
            <person name="Wang Y."/>
            <person name="Lin M."/>
        </authorList>
    </citation>
    <scope>NUCLEOTIDE SEQUENCE [LARGE SCALE GENOMIC DNA]</scope>
    <source>
        <strain evidence="2 3">I-0</strain>
    </source>
</reference>
<gene>
    <name evidence="2" type="ordered locus">DGo_CA1260</name>
</gene>
<dbReference type="PANTHER" id="PTHR38731">
    <property type="entry name" value="LIPL45-RELATED LIPOPROTEIN-RELATED"/>
    <property type="match status" value="1"/>
</dbReference>
<dbReference type="Gene3D" id="2.60.120.1440">
    <property type="match status" value="1"/>
</dbReference>
<protein>
    <recommendedName>
        <fullName evidence="1">FecR protein domain-containing protein</fullName>
    </recommendedName>
</protein>
<evidence type="ECO:0000313" key="2">
    <source>
        <dbReference type="EMBL" id="AFD25187.1"/>
    </source>
</evidence>
<dbReference type="Proteomes" id="UP000007575">
    <property type="component" value="Chromosome"/>
</dbReference>
<dbReference type="Pfam" id="PF04773">
    <property type="entry name" value="FecR"/>
    <property type="match status" value="1"/>
</dbReference>
<dbReference type="InterPro" id="IPR006860">
    <property type="entry name" value="FecR"/>
</dbReference>
<organism evidence="2 3">
    <name type="scientific">Deinococcus gobiensis (strain DSM 21396 / JCM 16679 / CGMCC 1.7299 / I-0)</name>
    <dbReference type="NCBI Taxonomy" id="745776"/>
    <lineage>
        <taxon>Bacteria</taxon>
        <taxon>Thermotogati</taxon>
        <taxon>Deinococcota</taxon>
        <taxon>Deinococci</taxon>
        <taxon>Deinococcales</taxon>
        <taxon>Deinococcaceae</taxon>
        <taxon>Deinococcus</taxon>
    </lineage>
</organism>
<feature type="domain" description="FecR protein" evidence="1">
    <location>
        <begin position="115"/>
        <end position="206"/>
    </location>
</feature>
<dbReference type="AlphaFoldDB" id="H8GSB4"/>
<dbReference type="eggNOG" id="COG4254">
    <property type="taxonomic scope" value="Bacteria"/>
</dbReference>
<dbReference type="HOGENOM" id="CLU_648481_0_0_0"/>
<accession>H8GSB4</accession>
<proteinExistence type="predicted"/>
<dbReference type="PATRIC" id="fig|745776.4.peg.1297"/>